<dbReference type="AlphaFoldDB" id="A0A9W6WGK9"/>
<feature type="region of interest" description="Disordered" evidence="1">
    <location>
        <begin position="48"/>
        <end position="76"/>
    </location>
</feature>
<accession>A0A9W6WGK9</accession>
<feature type="compositionally biased region" description="Low complexity" evidence="1">
    <location>
        <begin position="131"/>
        <end position="152"/>
    </location>
</feature>
<dbReference type="Proteomes" id="UP001165120">
    <property type="component" value="Unassembled WGS sequence"/>
</dbReference>
<protein>
    <submittedName>
        <fullName evidence="2">Unnamed protein product</fullName>
    </submittedName>
</protein>
<comment type="caution">
    <text evidence="2">The sequence shown here is derived from an EMBL/GenBank/DDBJ whole genome shotgun (WGS) entry which is preliminary data.</text>
</comment>
<organism evidence="2 3">
    <name type="scientific">Candida boidinii</name>
    <name type="common">Yeast</name>
    <dbReference type="NCBI Taxonomy" id="5477"/>
    <lineage>
        <taxon>Eukaryota</taxon>
        <taxon>Fungi</taxon>
        <taxon>Dikarya</taxon>
        <taxon>Ascomycota</taxon>
        <taxon>Saccharomycotina</taxon>
        <taxon>Pichiomycetes</taxon>
        <taxon>Pichiales</taxon>
        <taxon>Pichiaceae</taxon>
        <taxon>Ogataea</taxon>
        <taxon>Ogataea/Candida clade</taxon>
    </lineage>
</organism>
<proteinExistence type="predicted"/>
<feature type="region of interest" description="Disordered" evidence="1">
    <location>
        <begin position="100"/>
        <end position="152"/>
    </location>
</feature>
<evidence type="ECO:0000313" key="2">
    <source>
        <dbReference type="EMBL" id="GME69594.1"/>
    </source>
</evidence>
<name>A0A9W6WGK9_CANBO</name>
<feature type="compositionally biased region" description="Low complexity" evidence="1">
    <location>
        <begin position="52"/>
        <end position="65"/>
    </location>
</feature>
<keyword evidence="3" id="KW-1185">Reference proteome</keyword>
<sequence length="254" mass="29156">MDLDTDFENDQFFTSSPQKNGVIPHINNINNINNTHSTLNNIPTISPPAFQSTSSNTSITTNKSSKCSHKDGNPLLSLKGRMDQRIDDLFHPMEAYNIENRKTIERNPKTVSRLKSSRHHGHHIHHRQYQNHNDTSNNSNNNSLVDSDESSNSIKISRNQIMNMLNNRQSKKEIKVLKQRGGIHTMQNFVFSQENKNRLIELQEQANENSVFDINKLLGEIDNAYDADYDDDYESFNEYHSANSSHHTINLGNH</sequence>
<feature type="compositionally biased region" description="Basic residues" evidence="1">
    <location>
        <begin position="115"/>
        <end position="129"/>
    </location>
</feature>
<evidence type="ECO:0000256" key="1">
    <source>
        <dbReference type="SAM" id="MobiDB-lite"/>
    </source>
</evidence>
<evidence type="ECO:0000313" key="3">
    <source>
        <dbReference type="Proteomes" id="UP001165120"/>
    </source>
</evidence>
<gene>
    <name evidence="2" type="ORF">Cboi02_000242900</name>
</gene>
<dbReference type="EMBL" id="BSXN01000718">
    <property type="protein sequence ID" value="GME69594.1"/>
    <property type="molecule type" value="Genomic_DNA"/>
</dbReference>
<reference evidence="2" key="1">
    <citation type="submission" date="2023-04" db="EMBL/GenBank/DDBJ databases">
        <title>Candida boidinii NBRC 10035.</title>
        <authorList>
            <person name="Ichikawa N."/>
            <person name="Sato H."/>
            <person name="Tonouchi N."/>
        </authorList>
    </citation>
    <scope>NUCLEOTIDE SEQUENCE</scope>
    <source>
        <strain evidence="2">NBRC 10035</strain>
    </source>
</reference>